<dbReference type="AlphaFoldDB" id="A0A9P6D4P6"/>
<evidence type="ECO:0000256" key="1">
    <source>
        <dbReference type="SAM" id="MobiDB-lite"/>
    </source>
</evidence>
<feature type="compositionally biased region" description="Low complexity" evidence="1">
    <location>
        <begin position="1"/>
        <end position="15"/>
    </location>
</feature>
<sequence length="128" mass="14251">MSSPLLSASPLQLPSDGPVPASRRNNQPFSNPRVTSRAFSFVYPEPIISRTRLHSQQSTERISRLYSAIDHERVHSSQRLNISSPHPRARPSNLQPADGRSTARRPCAYRGAYLDIDVNTSGFPPSTR</sequence>
<evidence type="ECO:0000313" key="2">
    <source>
        <dbReference type="EMBL" id="KAF9492531.1"/>
    </source>
</evidence>
<reference evidence="2" key="1">
    <citation type="submission" date="2020-11" db="EMBL/GenBank/DDBJ databases">
        <authorList>
            <consortium name="DOE Joint Genome Institute"/>
            <person name="Ahrendt S."/>
            <person name="Riley R."/>
            <person name="Andreopoulos W."/>
            <person name="Labutti K."/>
            <person name="Pangilinan J."/>
            <person name="Ruiz-Duenas F.J."/>
            <person name="Barrasa J.M."/>
            <person name="Sanchez-Garcia M."/>
            <person name="Camarero S."/>
            <person name="Miyauchi S."/>
            <person name="Serrano A."/>
            <person name="Linde D."/>
            <person name="Babiker R."/>
            <person name="Drula E."/>
            <person name="Ayuso-Fernandez I."/>
            <person name="Pacheco R."/>
            <person name="Padilla G."/>
            <person name="Ferreira P."/>
            <person name="Barriuso J."/>
            <person name="Kellner H."/>
            <person name="Castanera R."/>
            <person name="Alfaro M."/>
            <person name="Ramirez L."/>
            <person name="Pisabarro A.G."/>
            <person name="Kuo A."/>
            <person name="Tritt A."/>
            <person name="Lipzen A."/>
            <person name="He G."/>
            <person name="Yan M."/>
            <person name="Ng V."/>
            <person name="Cullen D."/>
            <person name="Martin F."/>
            <person name="Rosso M.-N."/>
            <person name="Henrissat B."/>
            <person name="Hibbett D."/>
            <person name="Martinez A.T."/>
            <person name="Grigoriev I.V."/>
        </authorList>
    </citation>
    <scope>NUCLEOTIDE SEQUENCE</scope>
    <source>
        <strain evidence="2">ATCC 90797</strain>
    </source>
</reference>
<feature type="region of interest" description="Disordered" evidence="1">
    <location>
        <begin position="73"/>
        <end position="106"/>
    </location>
</feature>
<keyword evidence="3" id="KW-1185">Reference proteome</keyword>
<evidence type="ECO:0000313" key="3">
    <source>
        <dbReference type="Proteomes" id="UP000807025"/>
    </source>
</evidence>
<feature type="region of interest" description="Disordered" evidence="1">
    <location>
        <begin position="1"/>
        <end position="33"/>
    </location>
</feature>
<feature type="compositionally biased region" description="Polar residues" evidence="1">
    <location>
        <begin position="23"/>
        <end position="33"/>
    </location>
</feature>
<accession>A0A9P6D4P6</accession>
<comment type="caution">
    <text evidence="2">The sequence shown here is derived from an EMBL/GenBank/DDBJ whole genome shotgun (WGS) entry which is preliminary data.</text>
</comment>
<dbReference type="EMBL" id="MU154600">
    <property type="protein sequence ID" value="KAF9492531.1"/>
    <property type="molecule type" value="Genomic_DNA"/>
</dbReference>
<name>A0A9P6D4P6_PLEER</name>
<gene>
    <name evidence="2" type="ORF">BDN71DRAFT_1451386</name>
</gene>
<organism evidence="2 3">
    <name type="scientific">Pleurotus eryngii</name>
    <name type="common">Boletus of the steppes</name>
    <dbReference type="NCBI Taxonomy" id="5323"/>
    <lineage>
        <taxon>Eukaryota</taxon>
        <taxon>Fungi</taxon>
        <taxon>Dikarya</taxon>
        <taxon>Basidiomycota</taxon>
        <taxon>Agaricomycotina</taxon>
        <taxon>Agaricomycetes</taxon>
        <taxon>Agaricomycetidae</taxon>
        <taxon>Agaricales</taxon>
        <taxon>Pleurotineae</taxon>
        <taxon>Pleurotaceae</taxon>
        <taxon>Pleurotus</taxon>
    </lineage>
</organism>
<protein>
    <submittedName>
        <fullName evidence="2">Uncharacterized protein</fullName>
    </submittedName>
</protein>
<proteinExistence type="predicted"/>
<dbReference type="Proteomes" id="UP000807025">
    <property type="component" value="Unassembled WGS sequence"/>
</dbReference>